<feature type="region of interest" description="Disordered" evidence="1">
    <location>
        <begin position="113"/>
        <end position="157"/>
    </location>
</feature>
<accession>A0A2T0KDZ0</accession>
<gene>
    <name evidence="2" type="ORF">CLV67_106308</name>
</gene>
<evidence type="ECO:0000313" key="3">
    <source>
        <dbReference type="Proteomes" id="UP000239415"/>
    </source>
</evidence>
<dbReference type="AlphaFoldDB" id="A0A2T0KDZ0"/>
<organism evidence="2 3">
    <name type="scientific">Actinoplanes italicus</name>
    <dbReference type="NCBI Taxonomy" id="113567"/>
    <lineage>
        <taxon>Bacteria</taxon>
        <taxon>Bacillati</taxon>
        <taxon>Actinomycetota</taxon>
        <taxon>Actinomycetes</taxon>
        <taxon>Micromonosporales</taxon>
        <taxon>Micromonosporaceae</taxon>
        <taxon>Actinoplanes</taxon>
    </lineage>
</organism>
<feature type="compositionally biased region" description="Low complexity" evidence="1">
    <location>
        <begin position="126"/>
        <end position="140"/>
    </location>
</feature>
<reference evidence="2 3" key="1">
    <citation type="submission" date="2018-03" db="EMBL/GenBank/DDBJ databases">
        <title>Genomic Encyclopedia of Archaeal and Bacterial Type Strains, Phase II (KMG-II): from individual species to whole genera.</title>
        <authorList>
            <person name="Goeker M."/>
        </authorList>
    </citation>
    <scope>NUCLEOTIDE SEQUENCE [LARGE SCALE GENOMIC DNA]</scope>
    <source>
        <strain evidence="2 3">DSM 43146</strain>
    </source>
</reference>
<dbReference type="OrthoDB" id="3385149at2"/>
<dbReference type="Proteomes" id="UP000239415">
    <property type="component" value="Unassembled WGS sequence"/>
</dbReference>
<dbReference type="EMBL" id="PVMZ01000006">
    <property type="protein sequence ID" value="PRX21528.1"/>
    <property type="molecule type" value="Genomic_DNA"/>
</dbReference>
<comment type="caution">
    <text evidence="2">The sequence shown here is derived from an EMBL/GenBank/DDBJ whole genome shotgun (WGS) entry which is preliminary data.</text>
</comment>
<feature type="compositionally biased region" description="Basic and acidic residues" evidence="1">
    <location>
        <begin position="141"/>
        <end position="151"/>
    </location>
</feature>
<keyword evidence="3" id="KW-1185">Reference proteome</keyword>
<sequence length="157" mass="16783">MDFMGDGPWNWCVSDLVDPDRVMGALAGALERPVHGMVPGADLLCDVYHVGGDFPTVVDVYVTPAGVAEETIASAVAVRLRAAVLLPDDTINPTRYVLAEPDGTLRAVHVDERETDDGPERRHVRPCTGDDPACAAPAGCDRSRWKPDPTPERPAAA</sequence>
<evidence type="ECO:0000313" key="2">
    <source>
        <dbReference type="EMBL" id="PRX21528.1"/>
    </source>
</evidence>
<protein>
    <submittedName>
        <fullName evidence="2">Uncharacterized protein</fullName>
    </submittedName>
</protein>
<evidence type="ECO:0000256" key="1">
    <source>
        <dbReference type="SAM" id="MobiDB-lite"/>
    </source>
</evidence>
<proteinExistence type="predicted"/>
<name>A0A2T0KDZ0_9ACTN</name>